<dbReference type="GO" id="GO:0016810">
    <property type="term" value="F:hydrolase activity, acting on carbon-nitrogen (but not peptide) bonds"/>
    <property type="evidence" value="ECO:0007669"/>
    <property type="project" value="InterPro"/>
</dbReference>
<evidence type="ECO:0000313" key="2">
    <source>
        <dbReference type="Proteomes" id="UP000238415"/>
    </source>
</evidence>
<accession>A0A2T0ANY0</accession>
<keyword evidence="2" id="KW-1185">Reference proteome</keyword>
<proteinExistence type="predicted"/>
<evidence type="ECO:0000313" key="1">
    <source>
        <dbReference type="EMBL" id="PRR70726.1"/>
    </source>
</evidence>
<comment type="caution">
    <text evidence="1">The sequence shown here is derived from an EMBL/GenBank/DDBJ whole genome shotgun (WGS) entry which is preliminary data.</text>
</comment>
<dbReference type="AlphaFoldDB" id="A0A2T0ANY0"/>
<protein>
    <submittedName>
        <fullName evidence="1">Uncharacterized protein</fullName>
    </submittedName>
</protein>
<dbReference type="InterPro" id="IPR011059">
    <property type="entry name" value="Metal-dep_hydrolase_composite"/>
</dbReference>
<name>A0A2T0ANY0_9FIRM</name>
<gene>
    <name evidence="1" type="ORF">MOHU_18330</name>
</gene>
<dbReference type="SUPFAM" id="SSF51338">
    <property type="entry name" value="Composite domain of metallo-dependent hydrolases"/>
    <property type="match status" value="1"/>
</dbReference>
<dbReference type="Proteomes" id="UP000238415">
    <property type="component" value="Unassembled WGS sequence"/>
</dbReference>
<organism evidence="1 2">
    <name type="scientific">Neomoorella humiferrea</name>
    <dbReference type="NCBI Taxonomy" id="676965"/>
    <lineage>
        <taxon>Bacteria</taxon>
        <taxon>Bacillati</taxon>
        <taxon>Bacillota</taxon>
        <taxon>Clostridia</taxon>
        <taxon>Neomoorellales</taxon>
        <taxon>Neomoorellaceae</taxon>
        <taxon>Neomoorella</taxon>
    </lineage>
</organism>
<sequence length="50" mass="5759">MCDGRWLMRDKKILTVNEEEVLDQVQTRAAALVKKAGIVLPHRFPVVKVR</sequence>
<dbReference type="EMBL" id="PVXM01000046">
    <property type="protein sequence ID" value="PRR70726.1"/>
    <property type="molecule type" value="Genomic_DNA"/>
</dbReference>
<dbReference type="Gene3D" id="2.30.40.10">
    <property type="entry name" value="Urease, subunit C, domain 1"/>
    <property type="match status" value="1"/>
</dbReference>
<reference evidence="1 2" key="1">
    <citation type="submission" date="2018-03" db="EMBL/GenBank/DDBJ databases">
        <title>Genome sequence of Moorella humiferrea DSM 23265.</title>
        <authorList>
            <person name="Poehlein A."/>
            <person name="Daniel R."/>
        </authorList>
    </citation>
    <scope>NUCLEOTIDE SEQUENCE [LARGE SCALE GENOMIC DNA]</scope>
    <source>
        <strain evidence="1 2">DSM 23265</strain>
    </source>
</reference>